<dbReference type="SUPFAM" id="SSF50494">
    <property type="entry name" value="Trypsin-like serine proteases"/>
    <property type="match status" value="1"/>
</dbReference>
<dbReference type="InParanoid" id="E4WV76"/>
<keyword evidence="3" id="KW-1015">Disulfide bond</keyword>
<dbReference type="PANTHER" id="PTHR24252:SF7">
    <property type="entry name" value="HYALIN"/>
    <property type="match status" value="1"/>
</dbReference>
<name>E4WV76_OIKDI</name>
<dbReference type="SMART" id="SM00020">
    <property type="entry name" value="Tryp_SPc"/>
    <property type="match status" value="1"/>
</dbReference>
<dbReference type="PROSITE" id="PS50240">
    <property type="entry name" value="TRYPSIN_DOM"/>
    <property type="match status" value="1"/>
</dbReference>
<reference evidence="6 7" key="1">
    <citation type="journal article" date="2010" name="Science">
        <title>Plasticity of animal genome architecture unmasked by rapid evolution of a pelagic tunicate.</title>
        <authorList>
            <person name="Denoeud F."/>
            <person name="Henriet S."/>
            <person name="Mungpakdee S."/>
            <person name="Aury J.M."/>
            <person name="Da Silva C."/>
            <person name="Brinkmann H."/>
            <person name="Mikhaleva J."/>
            <person name="Olsen L.C."/>
            <person name="Jubin C."/>
            <person name="Canestro C."/>
            <person name="Bouquet J.M."/>
            <person name="Danks G."/>
            <person name="Poulain J."/>
            <person name="Campsteijn C."/>
            <person name="Adamski M."/>
            <person name="Cross I."/>
            <person name="Yadetie F."/>
            <person name="Muffato M."/>
            <person name="Louis A."/>
            <person name="Butcher S."/>
            <person name="Tsagkogeorga G."/>
            <person name="Konrad A."/>
            <person name="Singh S."/>
            <person name="Jensen M.F."/>
            <person name="Cong E.H."/>
            <person name="Eikeseth-Otteraa H."/>
            <person name="Noel B."/>
            <person name="Anthouard V."/>
            <person name="Porcel B.M."/>
            <person name="Kachouri-Lafond R."/>
            <person name="Nishino A."/>
            <person name="Ugolini M."/>
            <person name="Chourrout P."/>
            <person name="Nishida H."/>
            <person name="Aasland R."/>
            <person name="Huzurbazar S."/>
            <person name="Westhof E."/>
            <person name="Delsuc F."/>
            <person name="Lehrach H."/>
            <person name="Reinhardt R."/>
            <person name="Weissenbach J."/>
            <person name="Roy S.W."/>
            <person name="Artiguenave F."/>
            <person name="Postlethwait J.H."/>
            <person name="Manak J.R."/>
            <person name="Thompson E.M."/>
            <person name="Jaillon O."/>
            <person name="Du Pasquier L."/>
            <person name="Boudinot P."/>
            <person name="Liberles D.A."/>
            <person name="Volff J.N."/>
            <person name="Philippe H."/>
            <person name="Lenhard B."/>
            <person name="Roest Crollius H."/>
            <person name="Wincker P."/>
            <person name="Chourrout D."/>
        </authorList>
    </citation>
    <scope>NUCLEOTIDE SEQUENCE [LARGE SCALE GENOMIC DNA]</scope>
</reference>
<dbReference type="PRINTS" id="PR00722">
    <property type="entry name" value="CHYMOTRYPSIN"/>
</dbReference>
<dbReference type="InterPro" id="IPR043504">
    <property type="entry name" value="Peptidase_S1_PA_chymotrypsin"/>
</dbReference>
<feature type="signal peptide" evidence="4">
    <location>
        <begin position="1"/>
        <end position="19"/>
    </location>
</feature>
<dbReference type="GO" id="GO:0006508">
    <property type="term" value="P:proteolysis"/>
    <property type="evidence" value="ECO:0007669"/>
    <property type="project" value="UniProtKB-KW"/>
</dbReference>
<keyword evidence="4" id="KW-0732">Signal</keyword>
<evidence type="ECO:0000313" key="7">
    <source>
        <dbReference type="Proteomes" id="UP000001307"/>
    </source>
</evidence>
<evidence type="ECO:0000256" key="3">
    <source>
        <dbReference type="ARBA" id="ARBA00023157"/>
    </source>
</evidence>
<dbReference type="InterPro" id="IPR009003">
    <property type="entry name" value="Peptidase_S1_PA"/>
</dbReference>
<dbReference type="Proteomes" id="UP000001307">
    <property type="component" value="Unassembled WGS sequence"/>
</dbReference>
<dbReference type="Gene3D" id="2.40.10.10">
    <property type="entry name" value="Trypsin-like serine proteases"/>
    <property type="match status" value="1"/>
</dbReference>
<accession>E4WV76</accession>
<keyword evidence="2" id="KW-0720">Serine protease</keyword>
<evidence type="ECO:0000313" key="6">
    <source>
        <dbReference type="EMBL" id="CBY21029.1"/>
    </source>
</evidence>
<dbReference type="GO" id="GO:0004252">
    <property type="term" value="F:serine-type endopeptidase activity"/>
    <property type="evidence" value="ECO:0007669"/>
    <property type="project" value="InterPro"/>
</dbReference>
<keyword evidence="1" id="KW-0645">Protease</keyword>
<evidence type="ECO:0000256" key="4">
    <source>
        <dbReference type="SAM" id="SignalP"/>
    </source>
</evidence>
<organism evidence="6 7">
    <name type="scientific">Oikopleura dioica</name>
    <name type="common">Tunicate</name>
    <dbReference type="NCBI Taxonomy" id="34765"/>
    <lineage>
        <taxon>Eukaryota</taxon>
        <taxon>Metazoa</taxon>
        <taxon>Chordata</taxon>
        <taxon>Tunicata</taxon>
        <taxon>Appendicularia</taxon>
        <taxon>Copelata</taxon>
        <taxon>Oikopleuridae</taxon>
        <taxon>Oikopleura</taxon>
    </lineage>
</organism>
<dbReference type="AlphaFoldDB" id="E4WV76"/>
<dbReference type="Pfam" id="PF00089">
    <property type="entry name" value="Trypsin"/>
    <property type="match status" value="1"/>
</dbReference>
<feature type="domain" description="Peptidase S1" evidence="5">
    <location>
        <begin position="24"/>
        <end position="267"/>
    </location>
</feature>
<sequence>MRFVNILQLFFLLADGKRAKRGRVKGGSKVRDTTKYPSFVSIVTRNGAHYCGGVILDEMTVLSSAHCQIEKGHKVAYGTIKRSDRIESSIKYADIRSVNDIGWMNSRGKSLWDEDYSIVRLASPLRFDSKTKSAVLGTFDEFANFILTGKTTCMIVGNGRTENPNYSDTLKEGRTKIHAYKTQAVKWLTGDDTNVFLMDNSGNAKADKGDSGGPLYCTVNGQQKVFGVASFAHNGGVNDYDAYSGYAAVFTPAIQKHLSRWNQRNKTPRNFET</sequence>
<dbReference type="OrthoDB" id="6147874at2759"/>
<dbReference type="PANTHER" id="PTHR24252">
    <property type="entry name" value="ACROSIN-RELATED"/>
    <property type="match status" value="1"/>
</dbReference>
<proteinExistence type="predicted"/>
<evidence type="ECO:0000259" key="5">
    <source>
        <dbReference type="PROSITE" id="PS50240"/>
    </source>
</evidence>
<keyword evidence="7" id="KW-1185">Reference proteome</keyword>
<evidence type="ECO:0000256" key="2">
    <source>
        <dbReference type="ARBA" id="ARBA00022825"/>
    </source>
</evidence>
<protein>
    <recommendedName>
        <fullName evidence="5">Peptidase S1 domain-containing protein</fullName>
    </recommendedName>
</protein>
<dbReference type="InterPro" id="IPR001254">
    <property type="entry name" value="Trypsin_dom"/>
</dbReference>
<feature type="chain" id="PRO_5003189622" description="Peptidase S1 domain-containing protein" evidence="4">
    <location>
        <begin position="20"/>
        <end position="273"/>
    </location>
</feature>
<dbReference type="InterPro" id="IPR001314">
    <property type="entry name" value="Peptidase_S1A"/>
</dbReference>
<dbReference type="EMBL" id="FN653017">
    <property type="protein sequence ID" value="CBY21029.1"/>
    <property type="molecule type" value="Genomic_DNA"/>
</dbReference>
<evidence type="ECO:0000256" key="1">
    <source>
        <dbReference type="ARBA" id="ARBA00022670"/>
    </source>
</evidence>
<keyword evidence="2" id="KW-0378">Hydrolase</keyword>
<gene>
    <name evidence="6" type="ORF">GSOID_T00008780001</name>
</gene>